<evidence type="ECO:0000256" key="1">
    <source>
        <dbReference type="ARBA" id="ARBA00007118"/>
    </source>
</evidence>
<evidence type="ECO:0000256" key="5">
    <source>
        <dbReference type="ARBA" id="ARBA00023014"/>
    </source>
</evidence>
<evidence type="ECO:0000256" key="4">
    <source>
        <dbReference type="ARBA" id="ARBA00023004"/>
    </source>
</evidence>
<dbReference type="Proteomes" id="UP000093044">
    <property type="component" value="Chromosome"/>
</dbReference>
<dbReference type="PANTHER" id="PTHR43673:SF10">
    <property type="entry name" value="NADH DEHYDROGENASE_NAD(P)H NITROREDUCTASE XCC3605-RELATED"/>
    <property type="match status" value="1"/>
</dbReference>
<keyword evidence="3" id="KW-0560">Oxidoreductase</keyword>
<dbReference type="SUPFAM" id="SSF54862">
    <property type="entry name" value="4Fe-4S ferredoxins"/>
    <property type="match status" value="1"/>
</dbReference>
<dbReference type="PROSITE" id="PS51379">
    <property type="entry name" value="4FE4S_FER_2"/>
    <property type="match status" value="2"/>
</dbReference>
<reference evidence="7" key="1">
    <citation type="submission" date="2016-08" db="EMBL/GenBank/DDBJ databases">
        <title>Complete genome of Cloacibacillus porcorum.</title>
        <authorList>
            <person name="Looft T."/>
            <person name="Bayles D.O."/>
            <person name="Alt D.P."/>
        </authorList>
    </citation>
    <scope>NUCLEOTIDE SEQUENCE [LARGE SCALE GENOMIC DNA]</scope>
    <source>
        <strain evidence="7">CL-84</strain>
    </source>
</reference>
<evidence type="ECO:0000313" key="8">
    <source>
        <dbReference type="Proteomes" id="UP000093044"/>
    </source>
</evidence>
<protein>
    <recommendedName>
        <fullName evidence="6">4Fe-4S ferredoxin-type domain-containing protein</fullName>
    </recommendedName>
</protein>
<organism evidence="7 8">
    <name type="scientific">Cloacibacillus porcorum</name>
    <dbReference type="NCBI Taxonomy" id="1197717"/>
    <lineage>
        <taxon>Bacteria</taxon>
        <taxon>Thermotogati</taxon>
        <taxon>Synergistota</taxon>
        <taxon>Synergistia</taxon>
        <taxon>Synergistales</taxon>
        <taxon>Synergistaceae</taxon>
        <taxon>Cloacibacillus</taxon>
    </lineage>
</organism>
<dbReference type="Pfam" id="PF00881">
    <property type="entry name" value="Nitroreductase"/>
    <property type="match status" value="1"/>
</dbReference>
<dbReference type="PANTHER" id="PTHR43673">
    <property type="entry name" value="NAD(P)H NITROREDUCTASE YDGI-RELATED"/>
    <property type="match status" value="1"/>
</dbReference>
<gene>
    <name evidence="7" type="ORF">BED41_11240</name>
</gene>
<sequence>MNELRVDREKCTKCGTCLRICPAGIIKFGDDGFPEMSEKHSGRCIQCAQCVLFCPAYADTLSFMDQGKIVRSEDIVMPTAEQAENLLKTRRSIRKFKDERIPRELFARIFETVRQAPTAVNYQPVRWVVSDDPEKTKEITNLILCWFREEIFKNPTDPGALLGAAMIAKAKAGEDALLRGAPHVAVAVVPKEHRWPEDGAIALTYLELAAHGLGIGCCWGGYLTIAIRSFAPLREYLGIGDDEHICGAQMMGWPQLRPLRQYPPRREANIHWL</sequence>
<dbReference type="Gene3D" id="3.30.70.20">
    <property type="match status" value="1"/>
</dbReference>
<dbReference type="GO" id="GO:0046872">
    <property type="term" value="F:metal ion binding"/>
    <property type="evidence" value="ECO:0007669"/>
    <property type="project" value="UniProtKB-KW"/>
</dbReference>
<dbReference type="InterPro" id="IPR017900">
    <property type="entry name" value="4Fe4S_Fe_S_CS"/>
</dbReference>
<dbReference type="RefSeq" id="WP_066746203.1">
    <property type="nucleotide sequence ID" value="NZ_CAUFKJ010000027.1"/>
</dbReference>
<dbReference type="CDD" id="cd02143">
    <property type="entry name" value="nitroreductase_FeS-like"/>
    <property type="match status" value="1"/>
</dbReference>
<dbReference type="AlphaFoldDB" id="A0A1B2I6K0"/>
<dbReference type="STRING" id="1197717.BED41_11240"/>
<evidence type="ECO:0000256" key="3">
    <source>
        <dbReference type="ARBA" id="ARBA00023002"/>
    </source>
</evidence>
<dbReference type="OrthoDB" id="9804603at2"/>
<keyword evidence="8" id="KW-1185">Reference proteome</keyword>
<accession>A0A1B2I6K0</accession>
<dbReference type="GO" id="GO:0051536">
    <property type="term" value="F:iron-sulfur cluster binding"/>
    <property type="evidence" value="ECO:0007669"/>
    <property type="project" value="UniProtKB-KW"/>
</dbReference>
<evidence type="ECO:0000259" key="6">
    <source>
        <dbReference type="PROSITE" id="PS51379"/>
    </source>
</evidence>
<dbReference type="EMBL" id="CP016757">
    <property type="protein sequence ID" value="ANZ45595.1"/>
    <property type="molecule type" value="Genomic_DNA"/>
</dbReference>
<keyword evidence="2" id="KW-0479">Metal-binding</keyword>
<feature type="domain" description="4Fe-4S ferredoxin-type" evidence="6">
    <location>
        <begin position="2"/>
        <end position="31"/>
    </location>
</feature>
<keyword evidence="4" id="KW-0408">Iron</keyword>
<comment type="similarity">
    <text evidence="1">Belongs to the nitroreductase family.</text>
</comment>
<dbReference type="InterPro" id="IPR029479">
    <property type="entry name" value="Nitroreductase"/>
</dbReference>
<evidence type="ECO:0000256" key="2">
    <source>
        <dbReference type="ARBA" id="ARBA00022723"/>
    </source>
</evidence>
<evidence type="ECO:0000313" key="7">
    <source>
        <dbReference type="EMBL" id="ANZ45595.1"/>
    </source>
</evidence>
<dbReference type="GeneID" id="83058420"/>
<dbReference type="InterPro" id="IPR017896">
    <property type="entry name" value="4Fe4S_Fe-S-bd"/>
</dbReference>
<dbReference type="Gene3D" id="3.40.109.10">
    <property type="entry name" value="NADH Oxidase"/>
    <property type="match status" value="1"/>
</dbReference>
<dbReference type="Pfam" id="PF12838">
    <property type="entry name" value="Fer4_7"/>
    <property type="match status" value="1"/>
</dbReference>
<dbReference type="KEGG" id="cpor:BED41_11240"/>
<proteinExistence type="inferred from homology"/>
<name>A0A1B2I6K0_9BACT</name>
<keyword evidence="5" id="KW-0411">Iron-sulfur</keyword>
<dbReference type="PROSITE" id="PS00198">
    <property type="entry name" value="4FE4S_FER_1"/>
    <property type="match status" value="2"/>
</dbReference>
<feature type="domain" description="4Fe-4S ferredoxin-type" evidence="6">
    <location>
        <begin position="32"/>
        <end position="66"/>
    </location>
</feature>
<dbReference type="InterPro" id="IPR000415">
    <property type="entry name" value="Nitroreductase-like"/>
</dbReference>
<dbReference type="GO" id="GO:0016491">
    <property type="term" value="F:oxidoreductase activity"/>
    <property type="evidence" value="ECO:0007669"/>
    <property type="project" value="UniProtKB-KW"/>
</dbReference>
<dbReference type="SUPFAM" id="SSF55469">
    <property type="entry name" value="FMN-dependent nitroreductase-like"/>
    <property type="match status" value="1"/>
</dbReference>